<dbReference type="Proteomes" id="UP000054485">
    <property type="component" value="Unassembled WGS sequence"/>
</dbReference>
<reference evidence="2" key="2">
    <citation type="submission" date="2015-01" db="EMBL/GenBank/DDBJ databases">
        <title>Evolutionary Origins and Diversification of the Mycorrhizal Mutualists.</title>
        <authorList>
            <consortium name="DOE Joint Genome Institute"/>
            <consortium name="Mycorrhizal Genomics Consortium"/>
            <person name="Kohler A."/>
            <person name="Kuo A."/>
            <person name="Nagy L.G."/>
            <person name="Floudas D."/>
            <person name="Copeland A."/>
            <person name="Barry K.W."/>
            <person name="Cichocki N."/>
            <person name="Veneault-Fourrey C."/>
            <person name="LaButti K."/>
            <person name="Lindquist E.A."/>
            <person name="Lipzen A."/>
            <person name="Lundell T."/>
            <person name="Morin E."/>
            <person name="Murat C."/>
            <person name="Riley R."/>
            <person name="Ohm R."/>
            <person name="Sun H."/>
            <person name="Tunlid A."/>
            <person name="Henrissat B."/>
            <person name="Grigoriev I.V."/>
            <person name="Hibbett D.S."/>
            <person name="Martin F."/>
        </authorList>
    </citation>
    <scope>NUCLEOTIDE SEQUENCE [LARGE SCALE GENOMIC DNA]</scope>
    <source>
        <strain evidence="2">UH-Slu-Lm8-n1</strain>
    </source>
</reference>
<organism evidence="1 2">
    <name type="scientific">Suillus luteus UH-Slu-Lm8-n1</name>
    <dbReference type="NCBI Taxonomy" id="930992"/>
    <lineage>
        <taxon>Eukaryota</taxon>
        <taxon>Fungi</taxon>
        <taxon>Dikarya</taxon>
        <taxon>Basidiomycota</taxon>
        <taxon>Agaricomycotina</taxon>
        <taxon>Agaricomycetes</taxon>
        <taxon>Agaricomycetidae</taxon>
        <taxon>Boletales</taxon>
        <taxon>Suillineae</taxon>
        <taxon>Suillaceae</taxon>
        <taxon>Suillus</taxon>
    </lineage>
</organism>
<evidence type="ECO:0000313" key="2">
    <source>
        <dbReference type="Proteomes" id="UP000054485"/>
    </source>
</evidence>
<proteinExistence type="predicted"/>
<dbReference type="OrthoDB" id="2626781at2759"/>
<reference evidence="1 2" key="1">
    <citation type="submission" date="2014-04" db="EMBL/GenBank/DDBJ databases">
        <authorList>
            <consortium name="DOE Joint Genome Institute"/>
            <person name="Kuo A."/>
            <person name="Ruytinx J."/>
            <person name="Rineau F."/>
            <person name="Colpaert J."/>
            <person name="Kohler A."/>
            <person name="Nagy L.G."/>
            <person name="Floudas D."/>
            <person name="Copeland A."/>
            <person name="Barry K.W."/>
            <person name="Cichocki N."/>
            <person name="Veneault-Fourrey C."/>
            <person name="LaButti K."/>
            <person name="Lindquist E.A."/>
            <person name="Lipzen A."/>
            <person name="Lundell T."/>
            <person name="Morin E."/>
            <person name="Murat C."/>
            <person name="Sun H."/>
            <person name="Tunlid A."/>
            <person name="Henrissat B."/>
            <person name="Grigoriev I.V."/>
            <person name="Hibbett D.S."/>
            <person name="Martin F."/>
            <person name="Nordberg H.P."/>
            <person name="Cantor M.N."/>
            <person name="Hua S.X."/>
        </authorList>
    </citation>
    <scope>NUCLEOTIDE SEQUENCE [LARGE SCALE GENOMIC DNA]</scope>
    <source>
        <strain evidence="1 2">UH-Slu-Lm8-n1</strain>
    </source>
</reference>
<dbReference type="EMBL" id="KN835323">
    <property type="protein sequence ID" value="KIK39910.1"/>
    <property type="molecule type" value="Genomic_DNA"/>
</dbReference>
<feature type="non-terminal residue" evidence="1">
    <location>
        <position position="1"/>
    </location>
</feature>
<dbReference type="InParanoid" id="A0A0C9ZQC3"/>
<gene>
    <name evidence="1" type="ORF">CY34DRAFT_88331</name>
</gene>
<keyword evidence="2" id="KW-1185">Reference proteome</keyword>
<evidence type="ECO:0000313" key="1">
    <source>
        <dbReference type="EMBL" id="KIK39910.1"/>
    </source>
</evidence>
<dbReference type="HOGENOM" id="CLU_003703_6_1_1"/>
<name>A0A0C9ZQC3_9AGAM</name>
<accession>A0A0C9ZQC3</accession>
<protein>
    <submittedName>
        <fullName evidence="1">Unplaced genomic scaffold CY34scaffold_192, whole genome shotgun sequence</fullName>
    </submittedName>
</protein>
<sequence>LWTKALRDRWNEEVMIVKHEMQWSINFFKHRAKHWLGHMHNTTSTGLTRHMCYAAQQSHIYDQLAAHAEHSFCNMIGLLQVLALVPVEVVVGTG</sequence>
<dbReference type="AlphaFoldDB" id="A0A0C9ZQC3"/>